<comment type="caution">
    <text evidence="2">The sequence shown here is derived from an EMBL/GenBank/DDBJ whole genome shotgun (WGS) entry which is preliminary data.</text>
</comment>
<keyword evidence="3" id="KW-1185">Reference proteome</keyword>
<dbReference type="PATRIC" id="fig|1230459.4.peg.1221"/>
<sequence>MSADRRGSLAVEPRQPLLLTSQAFTPLLDLLVGEIATSGGSQLLEVVLEPRPRAPKVSPVGRCNPGTPNRKRVNASSRTTVSTIGDRSVRAL</sequence>
<gene>
    <name evidence="2" type="ORF">C486_06081</name>
</gene>
<accession>L9Z6F6</accession>
<dbReference type="EMBL" id="AOIJ01000040">
    <property type="protein sequence ID" value="ELY81944.1"/>
    <property type="molecule type" value="Genomic_DNA"/>
</dbReference>
<dbReference type="Proteomes" id="UP000011592">
    <property type="component" value="Unassembled WGS sequence"/>
</dbReference>
<reference evidence="2 3" key="1">
    <citation type="journal article" date="2014" name="PLoS Genet.">
        <title>Phylogenetically driven sequencing of extremely halophilic archaea reveals strategies for static and dynamic osmo-response.</title>
        <authorList>
            <person name="Becker E.A."/>
            <person name="Seitzer P.M."/>
            <person name="Tritt A."/>
            <person name="Larsen D."/>
            <person name="Krusor M."/>
            <person name="Yao A.I."/>
            <person name="Wu D."/>
            <person name="Madern D."/>
            <person name="Eisen J.A."/>
            <person name="Darling A.E."/>
            <person name="Facciotti M.T."/>
        </authorList>
    </citation>
    <scope>NUCLEOTIDE SEQUENCE [LARGE SCALE GENOMIC DNA]</scope>
    <source>
        <strain evidence="2 3">JCM 14663</strain>
    </source>
</reference>
<feature type="compositionally biased region" description="Polar residues" evidence="1">
    <location>
        <begin position="74"/>
        <end position="85"/>
    </location>
</feature>
<evidence type="ECO:0000313" key="3">
    <source>
        <dbReference type="Proteomes" id="UP000011592"/>
    </source>
</evidence>
<name>L9Z6F6_9EURY</name>
<evidence type="ECO:0000313" key="2">
    <source>
        <dbReference type="EMBL" id="ELY81944.1"/>
    </source>
</evidence>
<proteinExistence type="predicted"/>
<feature type="region of interest" description="Disordered" evidence="1">
    <location>
        <begin position="54"/>
        <end position="92"/>
    </location>
</feature>
<protein>
    <submittedName>
        <fullName evidence="2">Uncharacterized protein</fullName>
    </submittedName>
</protein>
<organism evidence="2 3">
    <name type="scientific">Natrinema gari JCM 14663</name>
    <dbReference type="NCBI Taxonomy" id="1230459"/>
    <lineage>
        <taxon>Archaea</taxon>
        <taxon>Methanobacteriati</taxon>
        <taxon>Methanobacteriota</taxon>
        <taxon>Stenosarchaea group</taxon>
        <taxon>Halobacteria</taxon>
        <taxon>Halobacteriales</taxon>
        <taxon>Natrialbaceae</taxon>
        <taxon>Natrinema</taxon>
    </lineage>
</organism>
<dbReference type="AlphaFoldDB" id="L9Z6F6"/>
<evidence type="ECO:0000256" key="1">
    <source>
        <dbReference type="SAM" id="MobiDB-lite"/>
    </source>
</evidence>